<dbReference type="GeneID" id="85365279"/>
<comment type="caution">
    <text evidence="1">The sequence shown here is derived from an EMBL/GenBank/DDBJ whole genome shotgun (WGS) entry which is preliminary data.</text>
</comment>
<dbReference type="PANTHER" id="PTHR24148:SF64">
    <property type="entry name" value="HETEROKARYON INCOMPATIBILITY DOMAIN-CONTAINING PROTEIN"/>
    <property type="match status" value="1"/>
</dbReference>
<dbReference type="PANTHER" id="PTHR24148">
    <property type="entry name" value="ANKYRIN REPEAT DOMAIN-CONTAINING PROTEIN 39 HOMOLOG-RELATED"/>
    <property type="match status" value="1"/>
</dbReference>
<evidence type="ECO:0008006" key="3">
    <source>
        <dbReference type="Google" id="ProtNLM"/>
    </source>
</evidence>
<dbReference type="AlphaFoldDB" id="A0AA39KCR1"/>
<proteinExistence type="predicted"/>
<dbReference type="Proteomes" id="UP001175211">
    <property type="component" value="Unassembled WGS sequence"/>
</dbReference>
<protein>
    <recommendedName>
        <fullName evidence="3">Heterokaryon incompatibility domain-containing protein</fullName>
    </recommendedName>
</protein>
<dbReference type="InterPro" id="IPR052895">
    <property type="entry name" value="HetReg/Transcr_Mod"/>
</dbReference>
<name>A0AA39KCR1_ARMTA</name>
<keyword evidence="2" id="KW-1185">Reference proteome</keyword>
<sequence length="514" mass="59393">MPVISSRPADTPCATLGVQGLLDQLNITLGTSHTLTRSLSSLLKECIANNYDFGMAYGRLRRIWYTRSGSTIRYILREWEKKDRKMRWKALVGNRIVETRLPPRRVWDLYSNRVVPWWCTGITEHWTLRLRPISHAWMDEENRVDVWTPINGHEWPVPIPKDTSLKLIRIEMLNLQVEYTWLDVLCLRQVGGQQEDMRAEEWKLDVPTIGAVYHKAKVMWYLSGLGRPLSLKDGDLDSDRYWFRRAWTLQEVGRARYRVIAGDTPHGPMHAKHKDGKYETELLTRFHRQLQSGDDVAYGTVFDVLKEMQMRVSTNPVDKVAGLAFLLDSEMIPAYYESESLEDAWTALVNSMRAEIRGLLFMYPEPGNAGTKQWRPSWDQLMTKPLPADHWYSDLNVGRKEEIDKDSCNAKCIEKGLVWGLAVVEGSSDRWGELIVQDAGGTEHTFNITATHQYPIPDDTYTLICAGSWLSQFCVVGRRLPGKRFEKVSVLQIPGKDEWRRLMDISEKCRYSLV</sequence>
<dbReference type="RefSeq" id="XP_060331009.1">
    <property type="nucleotide sequence ID" value="XM_060481731.1"/>
</dbReference>
<evidence type="ECO:0000313" key="1">
    <source>
        <dbReference type="EMBL" id="KAK0458759.1"/>
    </source>
</evidence>
<reference evidence="1" key="1">
    <citation type="submission" date="2023-06" db="EMBL/GenBank/DDBJ databases">
        <authorList>
            <consortium name="Lawrence Berkeley National Laboratory"/>
            <person name="Ahrendt S."/>
            <person name="Sahu N."/>
            <person name="Indic B."/>
            <person name="Wong-Bajracharya J."/>
            <person name="Merenyi Z."/>
            <person name="Ke H.-M."/>
            <person name="Monk M."/>
            <person name="Kocsube S."/>
            <person name="Drula E."/>
            <person name="Lipzen A."/>
            <person name="Balint B."/>
            <person name="Henrissat B."/>
            <person name="Andreopoulos B."/>
            <person name="Martin F.M."/>
            <person name="Harder C.B."/>
            <person name="Rigling D."/>
            <person name="Ford K.L."/>
            <person name="Foster G.D."/>
            <person name="Pangilinan J."/>
            <person name="Papanicolaou A."/>
            <person name="Barry K."/>
            <person name="LaButti K."/>
            <person name="Viragh M."/>
            <person name="Koriabine M."/>
            <person name="Yan M."/>
            <person name="Riley R."/>
            <person name="Champramary S."/>
            <person name="Plett K.L."/>
            <person name="Tsai I.J."/>
            <person name="Slot J."/>
            <person name="Sipos G."/>
            <person name="Plett J."/>
            <person name="Nagy L.G."/>
            <person name="Grigoriev I.V."/>
        </authorList>
    </citation>
    <scope>NUCLEOTIDE SEQUENCE</scope>
    <source>
        <strain evidence="1">CCBAS 213</strain>
    </source>
</reference>
<evidence type="ECO:0000313" key="2">
    <source>
        <dbReference type="Proteomes" id="UP001175211"/>
    </source>
</evidence>
<organism evidence="1 2">
    <name type="scientific">Armillaria tabescens</name>
    <name type="common">Ringless honey mushroom</name>
    <name type="synonym">Agaricus tabescens</name>
    <dbReference type="NCBI Taxonomy" id="1929756"/>
    <lineage>
        <taxon>Eukaryota</taxon>
        <taxon>Fungi</taxon>
        <taxon>Dikarya</taxon>
        <taxon>Basidiomycota</taxon>
        <taxon>Agaricomycotina</taxon>
        <taxon>Agaricomycetes</taxon>
        <taxon>Agaricomycetidae</taxon>
        <taxon>Agaricales</taxon>
        <taxon>Marasmiineae</taxon>
        <taxon>Physalacriaceae</taxon>
        <taxon>Desarmillaria</taxon>
    </lineage>
</organism>
<accession>A0AA39KCR1</accession>
<gene>
    <name evidence="1" type="ORF">EV420DRAFT_331022</name>
</gene>
<dbReference type="EMBL" id="JAUEPS010000016">
    <property type="protein sequence ID" value="KAK0458759.1"/>
    <property type="molecule type" value="Genomic_DNA"/>
</dbReference>